<organism evidence="2 3">
    <name type="scientific">Phomopsis amygdali</name>
    <name type="common">Fusicoccum amygdali</name>
    <dbReference type="NCBI Taxonomy" id="1214568"/>
    <lineage>
        <taxon>Eukaryota</taxon>
        <taxon>Fungi</taxon>
        <taxon>Dikarya</taxon>
        <taxon>Ascomycota</taxon>
        <taxon>Pezizomycotina</taxon>
        <taxon>Sordariomycetes</taxon>
        <taxon>Sordariomycetidae</taxon>
        <taxon>Diaporthales</taxon>
        <taxon>Diaporthaceae</taxon>
        <taxon>Diaporthe</taxon>
    </lineage>
</organism>
<comment type="caution">
    <text evidence="2">The sequence shown here is derived from an EMBL/GenBank/DDBJ whole genome shotgun (WGS) entry which is preliminary data.</text>
</comment>
<dbReference type="AlphaFoldDB" id="A0AAD9W437"/>
<feature type="region of interest" description="Disordered" evidence="1">
    <location>
        <begin position="222"/>
        <end position="243"/>
    </location>
</feature>
<keyword evidence="3" id="KW-1185">Reference proteome</keyword>
<sequence>MASSSTPEVQLPPKPLSPVNSALISLTVTNVALKYGVRNSELAPAPQLTYDSCKHWMRVMEHSYEMSQNQVNEHYVRQLSMTNPASPTFSPRMTVKEASEVIHKINPHGIEFRLARNPDALAALRRTRKLRYRNNLKLLKMSFKMAHEPAWKSKRDEGSITQPHNLTDAEWKAQKELADKKKAEMTVEEMKYIAEMKSAKVKAAADQRLQLAKDRVAEQEAMKKQAGKKRVGIKPKPAANKPVATKPIANKPIANKPIAHKHTTNKIVAKQQEQQVAEKHVTEKTVEKPKAETCTTTEVKHETPAWLKWLNDEEAAAKLKK</sequence>
<evidence type="ECO:0000313" key="3">
    <source>
        <dbReference type="Proteomes" id="UP001265746"/>
    </source>
</evidence>
<accession>A0AAD9W437</accession>
<feature type="compositionally biased region" description="Basic and acidic residues" evidence="1">
    <location>
        <begin position="276"/>
        <end position="291"/>
    </location>
</feature>
<dbReference type="Proteomes" id="UP001265746">
    <property type="component" value="Unassembled WGS sequence"/>
</dbReference>
<protein>
    <submittedName>
        <fullName evidence="2">Uncharacterized protein</fullName>
    </submittedName>
</protein>
<evidence type="ECO:0000313" key="2">
    <source>
        <dbReference type="EMBL" id="KAK2608093.1"/>
    </source>
</evidence>
<reference evidence="2" key="1">
    <citation type="submission" date="2023-06" db="EMBL/GenBank/DDBJ databases">
        <authorList>
            <person name="Noh H."/>
        </authorList>
    </citation>
    <scope>NUCLEOTIDE SEQUENCE</scope>
    <source>
        <strain evidence="2">DUCC20226</strain>
    </source>
</reference>
<proteinExistence type="predicted"/>
<name>A0AAD9W437_PHOAM</name>
<dbReference type="EMBL" id="JAUJFL010000003">
    <property type="protein sequence ID" value="KAK2608093.1"/>
    <property type="molecule type" value="Genomic_DNA"/>
</dbReference>
<evidence type="ECO:0000256" key="1">
    <source>
        <dbReference type="SAM" id="MobiDB-lite"/>
    </source>
</evidence>
<feature type="region of interest" description="Disordered" evidence="1">
    <location>
        <begin position="272"/>
        <end position="300"/>
    </location>
</feature>
<gene>
    <name evidence="2" type="ORF">N8I77_006727</name>
</gene>